<dbReference type="RefSeq" id="XP_018382043.1">
    <property type="nucleotide sequence ID" value="XM_018523754.1"/>
</dbReference>
<feature type="compositionally biased region" description="Basic and acidic residues" evidence="1">
    <location>
        <begin position="136"/>
        <end position="149"/>
    </location>
</feature>
<evidence type="ECO:0000256" key="1">
    <source>
        <dbReference type="SAM" id="MobiDB-lite"/>
    </source>
</evidence>
<gene>
    <name evidence="2" type="ORF">CC77DRAFT_1012228</name>
</gene>
<dbReference type="KEGG" id="aalt:CC77DRAFT_1012228"/>
<evidence type="ECO:0000313" key="2">
    <source>
        <dbReference type="EMBL" id="OAG16622.1"/>
    </source>
</evidence>
<feature type="region of interest" description="Disordered" evidence="1">
    <location>
        <begin position="136"/>
        <end position="178"/>
    </location>
</feature>
<dbReference type="GeneID" id="29109348"/>
<organism evidence="2 3">
    <name type="scientific">Alternaria alternata</name>
    <name type="common">Alternaria rot fungus</name>
    <name type="synonym">Torula alternata</name>
    <dbReference type="NCBI Taxonomy" id="5599"/>
    <lineage>
        <taxon>Eukaryota</taxon>
        <taxon>Fungi</taxon>
        <taxon>Dikarya</taxon>
        <taxon>Ascomycota</taxon>
        <taxon>Pezizomycotina</taxon>
        <taxon>Dothideomycetes</taxon>
        <taxon>Pleosporomycetidae</taxon>
        <taxon>Pleosporales</taxon>
        <taxon>Pleosporineae</taxon>
        <taxon>Pleosporaceae</taxon>
        <taxon>Alternaria</taxon>
        <taxon>Alternaria sect. Alternaria</taxon>
        <taxon>Alternaria alternata complex</taxon>
    </lineage>
</organism>
<proteinExistence type="predicted"/>
<protein>
    <submittedName>
        <fullName evidence="2">Uncharacterized protein</fullName>
    </submittedName>
</protein>
<dbReference type="EMBL" id="KV441489">
    <property type="protein sequence ID" value="OAG16622.1"/>
    <property type="molecule type" value="Genomic_DNA"/>
</dbReference>
<reference evidence="2 3" key="1">
    <citation type="submission" date="2016-05" db="EMBL/GenBank/DDBJ databases">
        <title>Comparative analysis of secretome profiles of manganese(II)-oxidizing ascomycete fungi.</title>
        <authorList>
            <consortium name="DOE Joint Genome Institute"/>
            <person name="Zeiner C.A."/>
            <person name="Purvine S.O."/>
            <person name="Zink E.M."/>
            <person name="Wu S."/>
            <person name="Pasa-Tolic L."/>
            <person name="Chaput D.L."/>
            <person name="Haridas S."/>
            <person name="Grigoriev I.V."/>
            <person name="Santelli C.M."/>
            <person name="Hansel C.M."/>
        </authorList>
    </citation>
    <scope>NUCLEOTIDE SEQUENCE [LARGE SCALE GENOMIC DNA]</scope>
    <source>
        <strain evidence="2 3">SRC1lrK2f</strain>
    </source>
</reference>
<name>A0A177DBY4_ALTAL</name>
<accession>A0A177DBY4</accession>
<dbReference type="AlphaFoldDB" id="A0A177DBY4"/>
<keyword evidence="3" id="KW-1185">Reference proteome</keyword>
<dbReference type="VEuPathDB" id="FungiDB:CC77DRAFT_1012228"/>
<sequence length="229" mass="25162">MFTTSPLSHAGVDTRAISSFRSNTVGDLRNSASARDYTVFGSMCPEFLGLSATDILVREVMHYMVVMQRRDSLGKLSIQYRYAARVHVQHMGPGDVFKVLVFLSGSMKIHDEFPDVRERISEWEFVGYPGFQNAIDEKGDGKNNQDADNSRGSVDGSARRLDANGEMRSPPFLGNRNHAPRPLLTGLYQVNDNAITPENAPGFSIEVSCAKITPATASTLPKILSSGFE</sequence>
<evidence type="ECO:0000313" key="3">
    <source>
        <dbReference type="Proteomes" id="UP000077248"/>
    </source>
</evidence>
<dbReference type="Proteomes" id="UP000077248">
    <property type="component" value="Unassembled WGS sequence"/>
</dbReference>